<accession>A0A0C2N4M0</accession>
<dbReference type="AlphaFoldDB" id="A0A0C2N4M0"/>
<name>A0A0C2N4M0_THEKT</name>
<evidence type="ECO:0000313" key="1">
    <source>
        <dbReference type="EMBL" id="KII68852.1"/>
    </source>
</evidence>
<keyword evidence="2" id="KW-1185">Reference proteome</keyword>
<gene>
    <name evidence="1" type="ORF">RF11_03058</name>
</gene>
<dbReference type="Proteomes" id="UP000031668">
    <property type="component" value="Unassembled WGS sequence"/>
</dbReference>
<proteinExistence type="predicted"/>
<protein>
    <submittedName>
        <fullName evidence="1">Uncharacterized protein</fullName>
    </submittedName>
</protein>
<dbReference type="EMBL" id="JWZT01002700">
    <property type="protein sequence ID" value="KII68852.1"/>
    <property type="molecule type" value="Genomic_DNA"/>
</dbReference>
<sequence length="112" mass="12988">MDSIVSIFDVDIRIPLQEIICPQYSTSDCRKTLKNFLTCSNMPSIYTHTEYYVVQINSRHCNALKNVKFWYAAQFLALKKKPNANFENNSSMRGMGYLSTEMHEFNVTEKCA</sequence>
<organism evidence="1 2">
    <name type="scientific">Thelohanellus kitauei</name>
    <name type="common">Myxosporean</name>
    <dbReference type="NCBI Taxonomy" id="669202"/>
    <lineage>
        <taxon>Eukaryota</taxon>
        <taxon>Metazoa</taxon>
        <taxon>Cnidaria</taxon>
        <taxon>Myxozoa</taxon>
        <taxon>Myxosporea</taxon>
        <taxon>Bivalvulida</taxon>
        <taxon>Platysporina</taxon>
        <taxon>Myxobolidae</taxon>
        <taxon>Thelohanellus</taxon>
    </lineage>
</organism>
<evidence type="ECO:0000313" key="2">
    <source>
        <dbReference type="Proteomes" id="UP000031668"/>
    </source>
</evidence>
<comment type="caution">
    <text evidence="1">The sequence shown here is derived from an EMBL/GenBank/DDBJ whole genome shotgun (WGS) entry which is preliminary data.</text>
</comment>
<reference evidence="1 2" key="1">
    <citation type="journal article" date="2014" name="Genome Biol. Evol.">
        <title>The genome of the myxosporean Thelohanellus kitauei shows adaptations to nutrient acquisition within its fish host.</title>
        <authorList>
            <person name="Yang Y."/>
            <person name="Xiong J."/>
            <person name="Zhou Z."/>
            <person name="Huo F."/>
            <person name="Miao W."/>
            <person name="Ran C."/>
            <person name="Liu Y."/>
            <person name="Zhang J."/>
            <person name="Feng J."/>
            <person name="Wang M."/>
            <person name="Wang M."/>
            <person name="Wang L."/>
            <person name="Yao B."/>
        </authorList>
    </citation>
    <scope>NUCLEOTIDE SEQUENCE [LARGE SCALE GENOMIC DNA]</scope>
    <source>
        <strain evidence="1">Wuqing</strain>
    </source>
</reference>